<dbReference type="OrthoDB" id="540004at2759"/>
<dbReference type="SUPFAM" id="SSF53335">
    <property type="entry name" value="S-adenosyl-L-methionine-dependent methyltransferases"/>
    <property type="match status" value="1"/>
</dbReference>
<dbReference type="AlphaFoldDB" id="A0A0C9VIG0"/>
<evidence type="ECO:0000256" key="6">
    <source>
        <dbReference type="RuleBase" id="RU367087"/>
    </source>
</evidence>
<dbReference type="EMBL" id="KN837170">
    <property type="protein sequence ID" value="KIJ37315.1"/>
    <property type="molecule type" value="Genomic_DNA"/>
</dbReference>
<dbReference type="GO" id="GO:0032259">
    <property type="term" value="P:methylation"/>
    <property type="evidence" value="ECO:0007669"/>
    <property type="project" value="UniProtKB-KW"/>
</dbReference>
<protein>
    <recommendedName>
        <fullName evidence="6">RNA methyltransferase</fullName>
        <ecNumber evidence="6">2.1.1.-</ecNumber>
    </recommendedName>
</protein>
<dbReference type="GO" id="GO:0017069">
    <property type="term" value="F:snRNA binding"/>
    <property type="evidence" value="ECO:0007669"/>
    <property type="project" value="TreeGrafter"/>
</dbReference>
<evidence type="ECO:0000256" key="3">
    <source>
        <dbReference type="ARBA" id="ARBA00022679"/>
    </source>
</evidence>
<feature type="domain" description="Bin3-type SAM" evidence="7">
    <location>
        <begin position="22"/>
        <end position="268"/>
    </location>
</feature>
<dbReference type="PANTHER" id="PTHR12315">
    <property type="entry name" value="BICOID-INTERACTING PROTEIN RELATED"/>
    <property type="match status" value="1"/>
</dbReference>
<dbReference type="InterPro" id="IPR029063">
    <property type="entry name" value="SAM-dependent_MTases_sf"/>
</dbReference>
<evidence type="ECO:0000256" key="5">
    <source>
        <dbReference type="PROSITE-ProRule" id="PRU00848"/>
    </source>
</evidence>
<proteinExistence type="inferred from homology"/>
<dbReference type="PROSITE" id="PS51515">
    <property type="entry name" value="BIN3_SAM"/>
    <property type="match status" value="1"/>
</dbReference>
<dbReference type="InterPro" id="IPR039772">
    <property type="entry name" value="Bin3-like"/>
</dbReference>
<evidence type="ECO:0000256" key="2">
    <source>
        <dbReference type="ARBA" id="ARBA00022603"/>
    </source>
</evidence>
<keyword evidence="2 6" id="KW-0489">Methyltransferase</keyword>
<dbReference type="InterPro" id="IPR024160">
    <property type="entry name" value="BIN3_SAM-bd_dom"/>
</dbReference>
<gene>
    <name evidence="8" type="ORF">M422DRAFT_260263</name>
</gene>
<keyword evidence="9" id="KW-1185">Reference proteome</keyword>
<sequence>MQDNPTYGNYKGYYANRPFVNDPRLALLPPNFFREAVVLDIGCNEGRVTCQIAQQHGANHVVGVDIDPDLIRTAWRRRRTAWSLQEPESDFYHNDGRSFEPSQRNKHTAKGQYFPQAMEHMFGPVAIGESTPEDQTEFPHNLTFRTADWVKDGILDDEHGYDIILAFSISKWIHLNEGDEGLKQFFKKVFKFLRPGGKFLLEPQAWENYRKAKRLDSTMKEVGSTLQIRPDDFPEMLKEIGFATYERLGTTREGGGERPVDLYTKGLT</sequence>
<dbReference type="GO" id="GO:0008173">
    <property type="term" value="F:RNA methyltransferase activity"/>
    <property type="evidence" value="ECO:0007669"/>
    <property type="project" value="UniProtKB-UniRule"/>
</dbReference>
<dbReference type="PANTHER" id="PTHR12315:SF0">
    <property type="entry name" value="7SK SNRNA METHYLPHOSPHATE CAPPING ENZYME"/>
    <property type="match status" value="1"/>
</dbReference>
<dbReference type="Proteomes" id="UP000054279">
    <property type="component" value="Unassembled WGS sequence"/>
</dbReference>
<evidence type="ECO:0000313" key="8">
    <source>
        <dbReference type="EMBL" id="KIJ37315.1"/>
    </source>
</evidence>
<dbReference type="Pfam" id="PF13649">
    <property type="entry name" value="Methyltransf_25"/>
    <property type="match status" value="1"/>
</dbReference>
<comment type="similarity">
    <text evidence="1 6">Belongs to the methyltransferase superfamily.</text>
</comment>
<evidence type="ECO:0000313" key="9">
    <source>
        <dbReference type="Proteomes" id="UP000054279"/>
    </source>
</evidence>
<reference evidence="8 9" key="1">
    <citation type="submission" date="2014-06" db="EMBL/GenBank/DDBJ databases">
        <title>Evolutionary Origins and Diversification of the Mycorrhizal Mutualists.</title>
        <authorList>
            <consortium name="DOE Joint Genome Institute"/>
            <consortium name="Mycorrhizal Genomics Consortium"/>
            <person name="Kohler A."/>
            <person name="Kuo A."/>
            <person name="Nagy L.G."/>
            <person name="Floudas D."/>
            <person name="Copeland A."/>
            <person name="Barry K.W."/>
            <person name="Cichocki N."/>
            <person name="Veneault-Fourrey C."/>
            <person name="LaButti K."/>
            <person name="Lindquist E.A."/>
            <person name="Lipzen A."/>
            <person name="Lundell T."/>
            <person name="Morin E."/>
            <person name="Murat C."/>
            <person name="Riley R."/>
            <person name="Ohm R."/>
            <person name="Sun H."/>
            <person name="Tunlid A."/>
            <person name="Henrissat B."/>
            <person name="Grigoriev I.V."/>
            <person name="Hibbett D.S."/>
            <person name="Martin F."/>
        </authorList>
    </citation>
    <scope>NUCLEOTIDE SEQUENCE [LARGE SCALE GENOMIC DNA]</scope>
    <source>
        <strain evidence="8 9">SS14</strain>
    </source>
</reference>
<organism evidence="8 9">
    <name type="scientific">Sphaerobolus stellatus (strain SS14)</name>
    <dbReference type="NCBI Taxonomy" id="990650"/>
    <lineage>
        <taxon>Eukaryota</taxon>
        <taxon>Fungi</taxon>
        <taxon>Dikarya</taxon>
        <taxon>Basidiomycota</taxon>
        <taxon>Agaricomycotina</taxon>
        <taxon>Agaricomycetes</taxon>
        <taxon>Phallomycetidae</taxon>
        <taxon>Geastrales</taxon>
        <taxon>Sphaerobolaceae</taxon>
        <taxon>Sphaerobolus</taxon>
    </lineage>
</organism>
<dbReference type="CDD" id="cd02440">
    <property type="entry name" value="AdoMet_MTases"/>
    <property type="match status" value="1"/>
</dbReference>
<dbReference type="Gene3D" id="3.40.50.150">
    <property type="entry name" value="Vaccinia Virus protein VP39"/>
    <property type="match status" value="1"/>
</dbReference>
<dbReference type="Pfam" id="PF06859">
    <property type="entry name" value="Bin3"/>
    <property type="match status" value="1"/>
</dbReference>
<evidence type="ECO:0000259" key="7">
    <source>
        <dbReference type="PROSITE" id="PS51515"/>
    </source>
</evidence>
<evidence type="ECO:0000256" key="4">
    <source>
        <dbReference type="ARBA" id="ARBA00022691"/>
    </source>
</evidence>
<dbReference type="GO" id="GO:0040031">
    <property type="term" value="P:snRNA modification"/>
    <property type="evidence" value="ECO:0007669"/>
    <property type="project" value="TreeGrafter"/>
</dbReference>
<dbReference type="EC" id="2.1.1.-" evidence="6"/>
<name>A0A0C9VIG0_SPHS4</name>
<accession>A0A0C9VIG0</accession>
<evidence type="ECO:0000256" key="1">
    <source>
        <dbReference type="ARBA" id="ARBA00008361"/>
    </source>
</evidence>
<keyword evidence="3 6" id="KW-0808">Transferase</keyword>
<keyword evidence="4 5" id="KW-0949">S-adenosyl-L-methionine</keyword>
<dbReference type="InterPro" id="IPR010675">
    <property type="entry name" value="Bin3_C"/>
</dbReference>
<dbReference type="InterPro" id="IPR041698">
    <property type="entry name" value="Methyltransf_25"/>
</dbReference>
<dbReference type="GO" id="GO:0008171">
    <property type="term" value="F:O-methyltransferase activity"/>
    <property type="evidence" value="ECO:0007669"/>
    <property type="project" value="UniProtKB-UniRule"/>
</dbReference>
<dbReference type="HOGENOM" id="CLU_004729_2_0_1"/>